<comment type="caution">
    <text evidence="1">The sequence shown here is derived from an EMBL/GenBank/DDBJ whole genome shotgun (WGS) entry which is preliminary data.</text>
</comment>
<dbReference type="EMBL" id="LAZR01002488">
    <property type="protein sequence ID" value="KKN29444.1"/>
    <property type="molecule type" value="Genomic_DNA"/>
</dbReference>
<evidence type="ECO:0000313" key="1">
    <source>
        <dbReference type="EMBL" id="KKN29444.1"/>
    </source>
</evidence>
<sequence>MSEWANKEELAKELKIPLDELDRTLAQLIDSKFLEERNGKYRINNQDGKGYGRINNFLDNLNDRHTKEKYYPYIRHGYLHLKHKFQEKRNYPKEVVELSKDVGYDLNSIDSSDMLNDTNLFDLDQKTKWILKMTNNEIFKRNKPYDKIVLDCDLELDNKWFKGFLITDKLCWTYWGDRDGFCDNALMFEAFNPDQTPIERHFQDKISKSTIKKLKVFICNFFDFINNPEVRIIKFVRSEKNKQRRIKAGKEPLPSTHKIRLSGTLKTYYEQLEVTEGTLNYRFWVRGHFMRFWNKKKYNNLYKLLAINDLPTEYYVDEKIRNRDKIIMRWIKPFIKGDGVLITKRYEVRK</sequence>
<protein>
    <submittedName>
        <fullName evidence="1">Uncharacterized protein</fullName>
    </submittedName>
</protein>
<proteinExistence type="predicted"/>
<organism evidence="1">
    <name type="scientific">marine sediment metagenome</name>
    <dbReference type="NCBI Taxonomy" id="412755"/>
    <lineage>
        <taxon>unclassified sequences</taxon>
        <taxon>metagenomes</taxon>
        <taxon>ecological metagenomes</taxon>
    </lineage>
</organism>
<gene>
    <name evidence="1" type="ORF">LCGC14_0844090</name>
</gene>
<accession>A0A0F9PH12</accession>
<name>A0A0F9PH12_9ZZZZ</name>
<reference evidence="1" key="1">
    <citation type="journal article" date="2015" name="Nature">
        <title>Complex archaea that bridge the gap between prokaryotes and eukaryotes.</title>
        <authorList>
            <person name="Spang A."/>
            <person name="Saw J.H."/>
            <person name="Jorgensen S.L."/>
            <person name="Zaremba-Niedzwiedzka K."/>
            <person name="Martijn J."/>
            <person name="Lind A.E."/>
            <person name="van Eijk R."/>
            <person name="Schleper C."/>
            <person name="Guy L."/>
            <person name="Ettema T.J."/>
        </authorList>
    </citation>
    <scope>NUCLEOTIDE SEQUENCE</scope>
</reference>
<dbReference type="AlphaFoldDB" id="A0A0F9PH12"/>